<dbReference type="AlphaFoldDB" id="A0A7W7PRI4"/>
<dbReference type="EMBL" id="JACHJI010000004">
    <property type="protein sequence ID" value="MBB4898758.1"/>
    <property type="molecule type" value="Genomic_DNA"/>
</dbReference>
<protein>
    <recommendedName>
        <fullName evidence="4">Secreted protein</fullName>
    </recommendedName>
</protein>
<feature type="chain" id="PRO_5039413869" description="Secreted protein" evidence="1">
    <location>
        <begin position="21"/>
        <end position="336"/>
    </location>
</feature>
<reference evidence="2 3" key="1">
    <citation type="submission" date="2020-08" db="EMBL/GenBank/DDBJ databases">
        <title>Genomic Encyclopedia of Type Strains, Phase III (KMG-III): the genomes of soil and plant-associated and newly described type strains.</title>
        <authorList>
            <person name="Whitman W."/>
        </authorList>
    </citation>
    <scope>NUCLEOTIDE SEQUENCE [LARGE SCALE GENOMIC DNA]</scope>
    <source>
        <strain evidence="2 3">CECT 3273</strain>
    </source>
</reference>
<evidence type="ECO:0008006" key="4">
    <source>
        <dbReference type="Google" id="ProtNLM"/>
    </source>
</evidence>
<dbReference type="Proteomes" id="UP000579523">
    <property type="component" value="Unassembled WGS sequence"/>
</dbReference>
<gene>
    <name evidence="2" type="ORF">FHS37_002816</name>
</gene>
<dbReference type="RefSeq" id="WP_184820845.1">
    <property type="nucleotide sequence ID" value="NZ_BMTI01000005.1"/>
</dbReference>
<comment type="caution">
    <text evidence="2">The sequence shown here is derived from an EMBL/GenBank/DDBJ whole genome shotgun (WGS) entry which is preliminary data.</text>
</comment>
<evidence type="ECO:0000313" key="3">
    <source>
        <dbReference type="Proteomes" id="UP000579523"/>
    </source>
</evidence>
<keyword evidence="1" id="KW-0732">Signal</keyword>
<organism evidence="2 3">
    <name type="scientific">Streptomyces griseomycini</name>
    <dbReference type="NCBI Taxonomy" id="66895"/>
    <lineage>
        <taxon>Bacteria</taxon>
        <taxon>Bacillati</taxon>
        <taxon>Actinomycetota</taxon>
        <taxon>Actinomycetes</taxon>
        <taxon>Kitasatosporales</taxon>
        <taxon>Streptomycetaceae</taxon>
        <taxon>Streptomyces</taxon>
    </lineage>
</organism>
<accession>A0A7W7PRI4</accession>
<evidence type="ECO:0000256" key="1">
    <source>
        <dbReference type="SAM" id="SignalP"/>
    </source>
</evidence>
<evidence type="ECO:0000313" key="2">
    <source>
        <dbReference type="EMBL" id="MBB4898758.1"/>
    </source>
</evidence>
<name>A0A7W7PRI4_9ACTN</name>
<keyword evidence="3" id="KW-1185">Reference proteome</keyword>
<feature type="signal peptide" evidence="1">
    <location>
        <begin position="1"/>
        <end position="20"/>
    </location>
</feature>
<proteinExistence type="predicted"/>
<sequence length="336" mass="35715">MRTGIAAGLAVLTAVGGAVAVAGDDGRRVFPRASYDPFRGSAAAQEWVAHGDHAAVVRVTREEAGEPDPEGDHIPRTVTATVTRTVWSRPGAPRLPEEITLRAKGWYTTLRGGREEAAREGAPRLEPGHTYVVGLTRLGSGVQLIGDDAALPYDAGTLGRGELEGRTVTPGAYRRAVLGLPEDAVAKFAVGETYRPRTLRDVQRLLEGTSPRNVYRQEALSGLYTDVNLDRAPDDHADEGAEDLPGRVRRRVPALDPGTDHFLSVACSGRGDEVTVRLTVAGATTTHRLPCNTGNELVAVKRPRGEVTYEIASTGPDAGAVAWNLSEAPGPAGRER</sequence>